<feature type="compositionally biased region" description="Low complexity" evidence="5">
    <location>
        <begin position="265"/>
        <end position="275"/>
    </location>
</feature>
<feature type="compositionally biased region" description="Basic and acidic residues" evidence="5">
    <location>
        <begin position="421"/>
        <end position="441"/>
    </location>
</feature>
<dbReference type="GO" id="GO:0004722">
    <property type="term" value="F:protein serine/threonine phosphatase activity"/>
    <property type="evidence" value="ECO:0007669"/>
    <property type="project" value="InterPro"/>
</dbReference>
<name>A0A7S1T9I4_9RHOD</name>
<dbReference type="EMBL" id="HBGH01003598">
    <property type="protein sequence ID" value="CAD9229222.1"/>
    <property type="molecule type" value="Transcribed_RNA"/>
</dbReference>
<keyword evidence="3 4" id="KW-0904">Protein phosphatase</keyword>
<protein>
    <recommendedName>
        <fullName evidence="6">PPM-type phosphatase domain-containing protein</fullName>
    </recommendedName>
</protein>
<dbReference type="PANTHER" id="PTHR47992">
    <property type="entry name" value="PROTEIN PHOSPHATASE"/>
    <property type="match status" value="1"/>
</dbReference>
<feature type="region of interest" description="Disordered" evidence="5">
    <location>
        <begin position="242"/>
        <end position="296"/>
    </location>
</feature>
<feature type="domain" description="PPM-type phosphatase" evidence="6">
    <location>
        <begin position="1"/>
        <end position="233"/>
    </location>
</feature>
<dbReference type="SUPFAM" id="SSF81606">
    <property type="entry name" value="PP2C-like"/>
    <property type="match status" value="1"/>
</dbReference>
<dbReference type="Pfam" id="PF00481">
    <property type="entry name" value="PP2C"/>
    <property type="match status" value="1"/>
</dbReference>
<feature type="compositionally biased region" description="Low complexity" evidence="5">
    <location>
        <begin position="354"/>
        <end position="363"/>
    </location>
</feature>
<comment type="similarity">
    <text evidence="4">Belongs to the PP2C family.</text>
</comment>
<evidence type="ECO:0000256" key="3">
    <source>
        <dbReference type="ARBA" id="ARBA00022912"/>
    </source>
</evidence>
<evidence type="ECO:0000259" key="6">
    <source>
        <dbReference type="PROSITE" id="PS51746"/>
    </source>
</evidence>
<dbReference type="SMART" id="SM00332">
    <property type="entry name" value="PP2Cc"/>
    <property type="match status" value="1"/>
</dbReference>
<evidence type="ECO:0000256" key="4">
    <source>
        <dbReference type="RuleBase" id="RU003465"/>
    </source>
</evidence>
<dbReference type="AlphaFoldDB" id="A0A7S1T9I4"/>
<organism evidence="7">
    <name type="scientific">Compsopogon caeruleus</name>
    <dbReference type="NCBI Taxonomy" id="31354"/>
    <lineage>
        <taxon>Eukaryota</taxon>
        <taxon>Rhodophyta</taxon>
        <taxon>Compsopogonophyceae</taxon>
        <taxon>Compsopogonales</taxon>
        <taxon>Compsopogonaceae</taxon>
        <taxon>Compsopogon</taxon>
    </lineage>
</organism>
<proteinExistence type="inferred from homology"/>
<feature type="compositionally biased region" description="Basic and acidic residues" evidence="5">
    <location>
        <begin position="364"/>
        <end position="375"/>
    </location>
</feature>
<evidence type="ECO:0000256" key="2">
    <source>
        <dbReference type="ARBA" id="ARBA00022801"/>
    </source>
</evidence>
<accession>A0A7S1T9I4</accession>
<dbReference type="Gene3D" id="3.60.40.10">
    <property type="entry name" value="PPM-type phosphatase domain"/>
    <property type="match status" value="1"/>
</dbReference>
<evidence type="ECO:0000256" key="5">
    <source>
        <dbReference type="SAM" id="MobiDB-lite"/>
    </source>
</evidence>
<keyword evidence="1" id="KW-0479">Metal-binding</keyword>
<dbReference type="InterPro" id="IPR000222">
    <property type="entry name" value="PP2C_BS"/>
</dbReference>
<dbReference type="PROSITE" id="PS01032">
    <property type="entry name" value="PPM_1"/>
    <property type="match status" value="1"/>
</dbReference>
<dbReference type="GO" id="GO:0046872">
    <property type="term" value="F:metal ion binding"/>
    <property type="evidence" value="ECO:0007669"/>
    <property type="project" value="UniProtKB-KW"/>
</dbReference>
<dbReference type="InterPro" id="IPR015655">
    <property type="entry name" value="PP2C"/>
</dbReference>
<feature type="region of interest" description="Disordered" evidence="5">
    <location>
        <begin position="350"/>
        <end position="470"/>
    </location>
</feature>
<evidence type="ECO:0000256" key="1">
    <source>
        <dbReference type="ARBA" id="ARBA00022723"/>
    </source>
</evidence>
<dbReference type="PROSITE" id="PS51746">
    <property type="entry name" value="PPM_2"/>
    <property type="match status" value="1"/>
</dbReference>
<feature type="compositionally biased region" description="Polar residues" evidence="5">
    <location>
        <begin position="405"/>
        <end position="416"/>
    </location>
</feature>
<sequence>MYGVFDGHGGKFVADFAAATFVERLEAEEDFTERRDLTRAFRNVCLGLDQEILQQSRELRSYAGSTVSFVVVDEDSIACCNLGDSRAVLARNGQAIPLSRDHSIFEKDELERLRKAGAWITSSGVNGRLAMTRALGDLDMKDHLPNTFPGKVFHGPVIIAEPEVRVLSITTEDQFIIVACDGFWGKVDNNQAVQLGALYLDKLSSPEQAARELARAAQELGSTDNITVTLIVLRGPKLEEKRSDSLHNGTNILSRLRKGAGAGRTGSSTHGSRSALTSLNADDGTPQPANESPNGIEDLSRLQKSLHGATNALRVLRMGGRSIISDTYDPGSGNETPVFSSNSDLQILEQKELSQSPSPSESPDIGRRRVNDERLSPFSSPFSSMRHRSFASRSDQQIRAKAESSEQPELQTTERGSLSPRMRDQINDPKRRFRRKERESQSVHGGWNRGADSPSKLEGTAAQEPQFGLGQARGISRLFFRSTSHWELTSPAIAGEAGGGSTQIDE</sequence>
<gene>
    <name evidence="7" type="ORF">CCAE0312_LOCUS1967</name>
</gene>
<dbReference type="InterPro" id="IPR036457">
    <property type="entry name" value="PPM-type-like_dom_sf"/>
</dbReference>
<reference evidence="7" key="1">
    <citation type="submission" date="2021-01" db="EMBL/GenBank/DDBJ databases">
        <authorList>
            <person name="Corre E."/>
            <person name="Pelletier E."/>
            <person name="Niang G."/>
            <person name="Scheremetjew M."/>
            <person name="Finn R."/>
            <person name="Kale V."/>
            <person name="Holt S."/>
            <person name="Cochrane G."/>
            <person name="Meng A."/>
            <person name="Brown T."/>
            <person name="Cohen L."/>
        </authorList>
    </citation>
    <scope>NUCLEOTIDE SEQUENCE</scope>
    <source>
        <strain evidence="7">SAG 36.94</strain>
    </source>
</reference>
<evidence type="ECO:0000313" key="7">
    <source>
        <dbReference type="EMBL" id="CAD9229222.1"/>
    </source>
</evidence>
<dbReference type="CDD" id="cd00143">
    <property type="entry name" value="PP2Cc"/>
    <property type="match status" value="1"/>
</dbReference>
<dbReference type="InterPro" id="IPR001932">
    <property type="entry name" value="PPM-type_phosphatase-like_dom"/>
</dbReference>
<keyword evidence="2 4" id="KW-0378">Hydrolase</keyword>